<protein>
    <submittedName>
        <fullName evidence="1">Uncharacterized protein</fullName>
    </submittedName>
</protein>
<evidence type="ECO:0000313" key="1">
    <source>
        <dbReference type="EMBL" id="KAK1144220.1"/>
    </source>
</evidence>
<sequence length="220" mass="25038">MAKRTDKLKQDPWETKSLTTSIQDVFRSSAFSDLTIICDNREFKVHKVIISMQSGYFARMFRHDWKEVQEGVIRLQEDDPSAIEAMLHFMYGYQYDRPDVIKSPESAMLLHVKVYQAGDKYGIPRLKDKAMKKFATSTMEFWETDGFTIAVAEVYSTTPPGDRGLRDTAVAVSIEHLQALQEKQSFQEVLRETPGFAADIILSPSSELGNKELGMLELLG</sequence>
<dbReference type="Proteomes" id="UP001177260">
    <property type="component" value="Unassembled WGS sequence"/>
</dbReference>
<keyword evidence="2" id="KW-1185">Reference proteome</keyword>
<proteinExistence type="predicted"/>
<reference evidence="1 2" key="1">
    <citation type="journal article" date="2023" name="ACS Omega">
        <title>Identification of the Neoaspergillic Acid Biosynthesis Gene Cluster by Establishing an In Vitro CRISPR-Ribonucleoprotein Genetic System in Aspergillus melleus.</title>
        <authorList>
            <person name="Yuan B."/>
            <person name="Grau M.F."/>
            <person name="Murata R.M."/>
            <person name="Torok T."/>
            <person name="Venkateswaran K."/>
            <person name="Stajich J.E."/>
            <person name="Wang C.C.C."/>
        </authorList>
    </citation>
    <scope>NUCLEOTIDE SEQUENCE [LARGE SCALE GENOMIC DNA]</scope>
    <source>
        <strain evidence="1 2">IMV 1140</strain>
    </source>
</reference>
<organism evidence="1 2">
    <name type="scientific">Aspergillus melleus</name>
    <dbReference type="NCBI Taxonomy" id="138277"/>
    <lineage>
        <taxon>Eukaryota</taxon>
        <taxon>Fungi</taxon>
        <taxon>Dikarya</taxon>
        <taxon>Ascomycota</taxon>
        <taxon>Pezizomycotina</taxon>
        <taxon>Eurotiomycetes</taxon>
        <taxon>Eurotiomycetidae</taxon>
        <taxon>Eurotiales</taxon>
        <taxon>Aspergillaceae</taxon>
        <taxon>Aspergillus</taxon>
        <taxon>Aspergillus subgen. Circumdati</taxon>
    </lineage>
</organism>
<comment type="caution">
    <text evidence="1">The sequence shown here is derived from an EMBL/GenBank/DDBJ whole genome shotgun (WGS) entry which is preliminary data.</text>
</comment>
<evidence type="ECO:0000313" key="2">
    <source>
        <dbReference type="Proteomes" id="UP001177260"/>
    </source>
</evidence>
<gene>
    <name evidence="1" type="ORF">N8T08_005633</name>
</gene>
<name>A0ACC3B1K1_9EURO</name>
<accession>A0ACC3B1K1</accession>
<dbReference type="EMBL" id="JAOPJF010000032">
    <property type="protein sequence ID" value="KAK1144220.1"/>
    <property type="molecule type" value="Genomic_DNA"/>
</dbReference>